<evidence type="ECO:0000313" key="2">
    <source>
        <dbReference type="EMBL" id="TAW24773.1"/>
    </source>
</evidence>
<organism evidence="2 3">
    <name type="scientific">Rhizobium leguminosarum</name>
    <dbReference type="NCBI Taxonomy" id="384"/>
    <lineage>
        <taxon>Bacteria</taxon>
        <taxon>Pseudomonadati</taxon>
        <taxon>Pseudomonadota</taxon>
        <taxon>Alphaproteobacteria</taxon>
        <taxon>Hyphomicrobiales</taxon>
        <taxon>Rhizobiaceae</taxon>
        <taxon>Rhizobium/Agrobacterium group</taxon>
        <taxon>Rhizobium</taxon>
    </lineage>
</organism>
<feature type="domain" description="HTH rpiR-type" evidence="1">
    <location>
        <begin position="14"/>
        <end position="90"/>
    </location>
</feature>
<dbReference type="InterPro" id="IPR036388">
    <property type="entry name" value="WH-like_DNA-bd_sf"/>
</dbReference>
<dbReference type="InterPro" id="IPR000281">
    <property type="entry name" value="HTH_RpiR"/>
</dbReference>
<reference evidence="2 3" key="1">
    <citation type="submission" date="2019-02" db="EMBL/GenBank/DDBJ databases">
        <title>The genomic architecture of introgression among sibling species of bacteria.</title>
        <authorList>
            <person name="Cavassim M.I.A."/>
            <person name="Moeskjaer S."/>
            <person name="Moslemi C."/>
            <person name="Fields B."/>
            <person name="Bachmann A."/>
            <person name="Vilhjalmsson B."/>
            <person name="Schierup M.H."/>
            <person name="Young J.P.W."/>
            <person name="Andersen S.U."/>
        </authorList>
    </citation>
    <scope>NUCLEOTIDE SEQUENCE [LARGE SCALE GENOMIC DNA]</scope>
    <source>
        <strain evidence="2 3">SM151B</strain>
        <plasmid evidence="2">pSM151B_Rh01</plasmid>
    </source>
</reference>
<protein>
    <submittedName>
        <fullName evidence="2">MurR/RpiR family transcriptional regulator</fullName>
    </submittedName>
</protein>
<dbReference type="Pfam" id="PF01418">
    <property type="entry name" value="HTH_6"/>
    <property type="match status" value="1"/>
</dbReference>
<dbReference type="Proteomes" id="UP000292036">
    <property type="component" value="Unassembled WGS sequence"/>
</dbReference>
<geneLocation type="plasmid" evidence="2">
    <name>pSM151B_Rh01</name>
</geneLocation>
<dbReference type="AlphaFoldDB" id="A0ABD7PIU1"/>
<dbReference type="PROSITE" id="PS51071">
    <property type="entry name" value="HTH_RPIR"/>
    <property type="match status" value="1"/>
</dbReference>
<dbReference type="RefSeq" id="WP_130727868.1">
    <property type="nucleotide sequence ID" value="NZ_SINY01000002.1"/>
</dbReference>
<accession>A0ABD7PIU1</accession>
<sequence>MLQDRCHRPPATLQELKCLIAKRQIVFPNSLEQVARQIIERPEMIVFESAAVIARNCKVSQTTVHRFAQHIGFRTLREFRAMIRDHLRKTSANHRITKLKTENSIKLLDG</sequence>
<proteinExistence type="predicted"/>
<evidence type="ECO:0000259" key="1">
    <source>
        <dbReference type="PROSITE" id="PS51071"/>
    </source>
</evidence>
<dbReference type="PANTHER" id="PTHR30514:SF18">
    <property type="entry name" value="RPIR-FAMILY TRANSCRIPTIONAL REGULATOR"/>
    <property type="match status" value="1"/>
</dbReference>
<gene>
    <name evidence="2" type="ORF">ELI19_24970</name>
</gene>
<dbReference type="PANTHER" id="PTHR30514">
    <property type="entry name" value="GLUCOKINASE"/>
    <property type="match status" value="1"/>
</dbReference>
<keyword evidence="2" id="KW-0614">Plasmid</keyword>
<dbReference type="InterPro" id="IPR047640">
    <property type="entry name" value="RpiR-like"/>
</dbReference>
<dbReference type="SUPFAM" id="SSF46689">
    <property type="entry name" value="Homeodomain-like"/>
    <property type="match status" value="1"/>
</dbReference>
<evidence type="ECO:0000313" key="3">
    <source>
        <dbReference type="Proteomes" id="UP000292036"/>
    </source>
</evidence>
<comment type="caution">
    <text evidence="2">The sequence shown here is derived from an EMBL/GenBank/DDBJ whole genome shotgun (WGS) entry which is preliminary data.</text>
</comment>
<dbReference type="EMBL" id="SIPS01000002">
    <property type="protein sequence ID" value="TAW24773.1"/>
    <property type="molecule type" value="Genomic_DNA"/>
</dbReference>
<dbReference type="Gene3D" id="1.10.10.10">
    <property type="entry name" value="Winged helix-like DNA-binding domain superfamily/Winged helix DNA-binding domain"/>
    <property type="match status" value="1"/>
</dbReference>
<name>A0ABD7PIU1_RHILE</name>
<dbReference type="InterPro" id="IPR009057">
    <property type="entry name" value="Homeodomain-like_sf"/>
</dbReference>